<proteinExistence type="predicted"/>
<evidence type="ECO:0000313" key="1">
    <source>
        <dbReference type="EMBL" id="MBX39786.1"/>
    </source>
</evidence>
<organism evidence="1">
    <name type="scientific">Rhizophora mucronata</name>
    <name type="common">Asiatic mangrove</name>
    <dbReference type="NCBI Taxonomy" id="61149"/>
    <lineage>
        <taxon>Eukaryota</taxon>
        <taxon>Viridiplantae</taxon>
        <taxon>Streptophyta</taxon>
        <taxon>Embryophyta</taxon>
        <taxon>Tracheophyta</taxon>
        <taxon>Spermatophyta</taxon>
        <taxon>Magnoliopsida</taxon>
        <taxon>eudicotyledons</taxon>
        <taxon>Gunneridae</taxon>
        <taxon>Pentapetalae</taxon>
        <taxon>rosids</taxon>
        <taxon>fabids</taxon>
        <taxon>Malpighiales</taxon>
        <taxon>Rhizophoraceae</taxon>
        <taxon>Rhizophora</taxon>
    </lineage>
</organism>
<sequence>MLTKKENCLEKIIRNIFLAQKTKCKKVISCHKSQQITNMGTPNYVSEKVQAREVGI</sequence>
<dbReference type="AlphaFoldDB" id="A0A2P2NBD0"/>
<dbReference type="EMBL" id="GGEC01059302">
    <property type="protein sequence ID" value="MBX39786.1"/>
    <property type="molecule type" value="Transcribed_RNA"/>
</dbReference>
<protein>
    <submittedName>
        <fullName evidence="1">Uncharacterized protein</fullName>
    </submittedName>
</protein>
<reference evidence="1" key="1">
    <citation type="submission" date="2018-02" db="EMBL/GenBank/DDBJ databases">
        <title>Rhizophora mucronata_Transcriptome.</title>
        <authorList>
            <person name="Meera S.P."/>
            <person name="Sreeshan A."/>
            <person name="Augustine A."/>
        </authorList>
    </citation>
    <scope>NUCLEOTIDE SEQUENCE</scope>
    <source>
        <tissue evidence="1">Leaf</tissue>
    </source>
</reference>
<accession>A0A2P2NBD0</accession>
<name>A0A2P2NBD0_RHIMU</name>